<dbReference type="GO" id="GO:0003712">
    <property type="term" value="F:transcription coregulator activity"/>
    <property type="evidence" value="ECO:0007669"/>
    <property type="project" value="InterPro"/>
</dbReference>
<dbReference type="SUPFAM" id="SSF140718">
    <property type="entry name" value="Mediator hinge subcomplex-like"/>
    <property type="match status" value="1"/>
</dbReference>
<keyword evidence="5 6" id="KW-0539">Nucleus</keyword>
<comment type="subunit">
    <text evidence="6">Component of the Mediator complex.</text>
</comment>
<dbReference type="EMBL" id="CAKLBY020000066">
    <property type="protein sequence ID" value="CAK7922946.1"/>
    <property type="molecule type" value="Genomic_DNA"/>
</dbReference>
<comment type="similarity">
    <text evidence="2 6">Belongs to the Mediator complex subunit 7 family.</text>
</comment>
<accession>A0AAV1TN30</accession>
<proteinExistence type="inferred from homology"/>
<comment type="subcellular location">
    <subcellularLocation>
        <location evidence="1 6">Nucleus</location>
    </subcellularLocation>
</comment>
<keyword evidence="6" id="KW-0010">Activator</keyword>
<evidence type="ECO:0000256" key="6">
    <source>
        <dbReference type="RuleBase" id="RU364060"/>
    </source>
</evidence>
<evidence type="ECO:0000256" key="5">
    <source>
        <dbReference type="ARBA" id="ARBA00023242"/>
    </source>
</evidence>
<dbReference type="PANTHER" id="PTHR21428:SF11">
    <property type="entry name" value="MEDIATOR OF RNA POLYMERASE II TRANSCRIPTION SUBUNIT 7"/>
    <property type="match status" value="1"/>
</dbReference>
<evidence type="ECO:0000256" key="1">
    <source>
        <dbReference type="ARBA" id="ARBA00004123"/>
    </source>
</evidence>
<sequence length="262" mass="29032">MSERQEEQDEDAPEIVSEFPAPPKFFVLYAEGQESGPAPPEPMSPTYHMFGSPYSTQDVVPDLLQPGKRVYATESEDGGAAAVVDYKAEMKKINRSLLANFVELVDILIKKPALFNEKLDEVELLFLNMHNLINAFRPHQARETVIQMLEMQVQERREAARDIRRTIDESRQAVERVHGELHESTDDQEAVDGACTAGASGDVKMENADEVAEMGNGSDAHHTSGAASAVALTPAQQEQAQKAREARQMQEQFFSALEAVMS</sequence>
<dbReference type="GO" id="GO:0006357">
    <property type="term" value="P:regulation of transcription by RNA polymerase II"/>
    <property type="evidence" value="ECO:0007669"/>
    <property type="project" value="InterPro"/>
</dbReference>
<evidence type="ECO:0000313" key="7">
    <source>
        <dbReference type="EMBL" id="CAK7922946.1"/>
    </source>
</evidence>
<comment type="function">
    <text evidence="6">Component of the Mediator complex, a coactivator involved in the regulated transcription of nearly all RNA polymerase II-dependent genes. Mediator functions as a bridge to convey information from gene-specific regulatory proteins to the basal RNA polymerase II transcription machinery.</text>
</comment>
<keyword evidence="3 6" id="KW-0805">Transcription regulation</keyword>
<dbReference type="Proteomes" id="UP001162060">
    <property type="component" value="Unassembled WGS sequence"/>
</dbReference>
<evidence type="ECO:0000256" key="2">
    <source>
        <dbReference type="ARBA" id="ARBA00009994"/>
    </source>
</evidence>
<evidence type="ECO:0000256" key="3">
    <source>
        <dbReference type="ARBA" id="ARBA00023015"/>
    </source>
</evidence>
<evidence type="ECO:0000313" key="8">
    <source>
        <dbReference type="Proteomes" id="UP001162060"/>
    </source>
</evidence>
<dbReference type="Pfam" id="PF05983">
    <property type="entry name" value="Med7"/>
    <property type="match status" value="1"/>
</dbReference>
<gene>
    <name evidence="7" type="ORF">PM001_LOCUS8117</name>
</gene>
<evidence type="ECO:0000256" key="4">
    <source>
        <dbReference type="ARBA" id="ARBA00023163"/>
    </source>
</evidence>
<dbReference type="InterPro" id="IPR009244">
    <property type="entry name" value="Mediatior_Med7"/>
</dbReference>
<organism evidence="7 8">
    <name type="scientific">Peronospora matthiolae</name>
    <dbReference type="NCBI Taxonomy" id="2874970"/>
    <lineage>
        <taxon>Eukaryota</taxon>
        <taxon>Sar</taxon>
        <taxon>Stramenopiles</taxon>
        <taxon>Oomycota</taxon>
        <taxon>Peronosporomycetes</taxon>
        <taxon>Peronosporales</taxon>
        <taxon>Peronosporaceae</taxon>
        <taxon>Peronospora</taxon>
    </lineage>
</organism>
<dbReference type="InterPro" id="IPR037212">
    <property type="entry name" value="Med7/Med21-like"/>
</dbReference>
<dbReference type="InterPro" id="IPR044888">
    <property type="entry name" value="Mediatior_Med7_sf"/>
</dbReference>
<dbReference type="GO" id="GO:0016592">
    <property type="term" value="C:mediator complex"/>
    <property type="evidence" value="ECO:0007669"/>
    <property type="project" value="InterPro"/>
</dbReference>
<dbReference type="AlphaFoldDB" id="A0AAV1TN30"/>
<dbReference type="GO" id="GO:0070847">
    <property type="term" value="C:core mediator complex"/>
    <property type="evidence" value="ECO:0007669"/>
    <property type="project" value="TreeGrafter"/>
</dbReference>
<protein>
    <recommendedName>
        <fullName evidence="6">Mediator of RNA polymerase II transcription subunit 7</fullName>
    </recommendedName>
</protein>
<comment type="caution">
    <text evidence="7">The sequence shown here is derived from an EMBL/GenBank/DDBJ whole genome shotgun (WGS) entry which is preliminary data.</text>
</comment>
<dbReference type="Gene3D" id="6.10.140.200">
    <property type="match status" value="1"/>
</dbReference>
<keyword evidence="4 6" id="KW-0804">Transcription</keyword>
<reference evidence="7" key="1">
    <citation type="submission" date="2024-01" db="EMBL/GenBank/DDBJ databases">
        <authorList>
            <person name="Webb A."/>
        </authorList>
    </citation>
    <scope>NUCLEOTIDE SEQUENCE</scope>
    <source>
        <strain evidence="7">Pm1</strain>
    </source>
</reference>
<name>A0AAV1TN30_9STRA</name>
<dbReference type="PANTHER" id="PTHR21428">
    <property type="entry name" value="MEDIATOR OF RNA POLYMERASE II TRANSCRIPTION SUBUNIT 7"/>
    <property type="match status" value="1"/>
</dbReference>